<feature type="transmembrane region" description="Helical" evidence="5">
    <location>
        <begin position="64"/>
        <end position="82"/>
    </location>
</feature>
<evidence type="ECO:0000256" key="3">
    <source>
        <dbReference type="ARBA" id="ARBA00022989"/>
    </source>
</evidence>
<keyword evidence="2 5" id="KW-0812">Transmembrane</keyword>
<feature type="transmembrane region" description="Helical" evidence="5">
    <location>
        <begin position="206"/>
        <end position="228"/>
    </location>
</feature>
<protein>
    <submittedName>
        <fullName evidence="7">MFS general substrate transporter</fullName>
    </submittedName>
</protein>
<organism evidence="7 8">
    <name type="scientific">Aspergillus homomorphus (strain CBS 101889)</name>
    <dbReference type="NCBI Taxonomy" id="1450537"/>
    <lineage>
        <taxon>Eukaryota</taxon>
        <taxon>Fungi</taxon>
        <taxon>Dikarya</taxon>
        <taxon>Ascomycota</taxon>
        <taxon>Pezizomycotina</taxon>
        <taxon>Eurotiomycetes</taxon>
        <taxon>Eurotiomycetidae</taxon>
        <taxon>Eurotiales</taxon>
        <taxon>Aspergillaceae</taxon>
        <taxon>Aspergillus</taxon>
        <taxon>Aspergillus subgen. Circumdati</taxon>
    </lineage>
</organism>
<evidence type="ECO:0000256" key="5">
    <source>
        <dbReference type="SAM" id="Phobius"/>
    </source>
</evidence>
<dbReference type="PANTHER" id="PTHR23502:SF64">
    <property type="entry name" value="TRANSPORTER, PUTATIVE (AFU_ORTHOLOGUE AFUA_3G11760)-RELATED"/>
    <property type="match status" value="1"/>
</dbReference>
<dbReference type="InterPro" id="IPR020846">
    <property type="entry name" value="MFS_dom"/>
</dbReference>
<keyword evidence="4 5" id="KW-0472">Membrane</keyword>
<dbReference type="PROSITE" id="PS50850">
    <property type="entry name" value="MFS"/>
    <property type="match status" value="1"/>
</dbReference>
<keyword evidence="8" id="KW-1185">Reference proteome</keyword>
<feature type="transmembrane region" description="Helical" evidence="5">
    <location>
        <begin position="310"/>
        <end position="332"/>
    </location>
</feature>
<dbReference type="Gene3D" id="1.20.1720.10">
    <property type="entry name" value="Multidrug resistance protein D"/>
    <property type="match status" value="1"/>
</dbReference>
<feature type="transmembrane region" description="Helical" evidence="5">
    <location>
        <begin position="353"/>
        <end position="375"/>
    </location>
</feature>
<evidence type="ECO:0000256" key="4">
    <source>
        <dbReference type="ARBA" id="ARBA00023136"/>
    </source>
</evidence>
<dbReference type="PANTHER" id="PTHR23502">
    <property type="entry name" value="MAJOR FACILITATOR SUPERFAMILY"/>
    <property type="match status" value="1"/>
</dbReference>
<name>A0A395I6E7_ASPHC</name>
<feature type="domain" description="Major facilitator superfamily (MFS) profile" evidence="6">
    <location>
        <begin position="1"/>
        <end position="384"/>
    </location>
</feature>
<sequence length="384" mass="41859">MPSYRAFLAPISSTAILTAVPDLAQTFNTTQDTIYASNPLYLGCMGVSARLWGPASQVWGHRPLLIASSILFFAFTIASGLAPNLVSYFIFRGCAALQGTAFLVIGNAIVSDMYEPTTRASALGWVLSGSLTGPALGPFLGGIILTFRPWRTIFYLLSALSLLATILIATLLLPETIAHKTSRIHRDLPLRTQAQELWQQTSPIRILNLIISYPNILSTGLAAGALVWNEYALLTPMDHTLNPRFHLTSTIEASLLHLPPGLGYLTGTFFSGRYTDRIAQHYILRGGGERIPEDWLRACLPFLAMIPPPVVLMFVQGVAQICCFPGLNAYCLDVMQEHGRSAEVVAANYAFRYGFAALGAGVAMPVIQVLGLGWFRLVLRVRFG</sequence>
<dbReference type="Pfam" id="PF07690">
    <property type="entry name" value="MFS_1"/>
    <property type="match status" value="1"/>
</dbReference>
<comment type="subcellular location">
    <subcellularLocation>
        <location evidence="1">Membrane</location>
        <topology evidence="1">Multi-pass membrane protein</topology>
    </subcellularLocation>
</comment>
<gene>
    <name evidence="7" type="ORF">BO97DRAFT_468330</name>
</gene>
<dbReference type="EMBL" id="KZ824271">
    <property type="protein sequence ID" value="RAL15395.1"/>
    <property type="molecule type" value="Genomic_DNA"/>
</dbReference>
<dbReference type="VEuPathDB" id="FungiDB:BO97DRAFT_468330"/>
<dbReference type="GO" id="GO:0022857">
    <property type="term" value="F:transmembrane transporter activity"/>
    <property type="evidence" value="ECO:0007669"/>
    <property type="project" value="InterPro"/>
</dbReference>
<evidence type="ECO:0000313" key="8">
    <source>
        <dbReference type="Proteomes" id="UP000248961"/>
    </source>
</evidence>
<evidence type="ECO:0000256" key="2">
    <source>
        <dbReference type="ARBA" id="ARBA00022692"/>
    </source>
</evidence>
<dbReference type="InterPro" id="IPR011701">
    <property type="entry name" value="MFS"/>
</dbReference>
<evidence type="ECO:0000313" key="7">
    <source>
        <dbReference type="EMBL" id="RAL15395.1"/>
    </source>
</evidence>
<accession>A0A395I6E7</accession>
<keyword evidence="3 5" id="KW-1133">Transmembrane helix</keyword>
<feature type="transmembrane region" description="Helical" evidence="5">
    <location>
        <begin position="88"/>
        <end position="110"/>
    </location>
</feature>
<dbReference type="RefSeq" id="XP_025554549.1">
    <property type="nucleotide sequence ID" value="XM_025699731.1"/>
</dbReference>
<dbReference type="GO" id="GO:0005886">
    <property type="term" value="C:plasma membrane"/>
    <property type="evidence" value="ECO:0007669"/>
    <property type="project" value="TreeGrafter"/>
</dbReference>
<dbReference type="InterPro" id="IPR036259">
    <property type="entry name" value="MFS_trans_sf"/>
</dbReference>
<dbReference type="OrthoDB" id="3066029at2759"/>
<feature type="transmembrane region" description="Helical" evidence="5">
    <location>
        <begin position="122"/>
        <end position="147"/>
    </location>
</feature>
<dbReference type="AlphaFoldDB" id="A0A395I6E7"/>
<feature type="transmembrane region" description="Helical" evidence="5">
    <location>
        <begin position="153"/>
        <end position="173"/>
    </location>
</feature>
<dbReference type="Proteomes" id="UP000248961">
    <property type="component" value="Unassembled WGS sequence"/>
</dbReference>
<evidence type="ECO:0000256" key="1">
    <source>
        <dbReference type="ARBA" id="ARBA00004141"/>
    </source>
</evidence>
<reference evidence="7 8" key="1">
    <citation type="submission" date="2018-02" db="EMBL/GenBank/DDBJ databases">
        <title>The genomes of Aspergillus section Nigri reveals drivers in fungal speciation.</title>
        <authorList>
            <consortium name="DOE Joint Genome Institute"/>
            <person name="Vesth T.C."/>
            <person name="Nybo J."/>
            <person name="Theobald S."/>
            <person name="Brandl J."/>
            <person name="Frisvad J.C."/>
            <person name="Nielsen K.F."/>
            <person name="Lyhne E.K."/>
            <person name="Kogle M.E."/>
            <person name="Kuo A."/>
            <person name="Riley R."/>
            <person name="Clum A."/>
            <person name="Nolan M."/>
            <person name="Lipzen A."/>
            <person name="Salamov A."/>
            <person name="Henrissat B."/>
            <person name="Wiebenga A."/>
            <person name="De vries R.P."/>
            <person name="Grigoriev I.V."/>
            <person name="Mortensen U.H."/>
            <person name="Andersen M.R."/>
            <person name="Baker S.E."/>
        </authorList>
    </citation>
    <scope>NUCLEOTIDE SEQUENCE [LARGE SCALE GENOMIC DNA]</scope>
    <source>
        <strain evidence="7 8">CBS 101889</strain>
    </source>
</reference>
<evidence type="ECO:0000259" key="6">
    <source>
        <dbReference type="PROSITE" id="PS50850"/>
    </source>
</evidence>
<dbReference type="STRING" id="1450537.A0A395I6E7"/>
<proteinExistence type="predicted"/>
<dbReference type="GeneID" id="37204020"/>
<dbReference type="SUPFAM" id="SSF103473">
    <property type="entry name" value="MFS general substrate transporter"/>
    <property type="match status" value="1"/>
</dbReference>